<dbReference type="GO" id="GO:0006935">
    <property type="term" value="P:chemotaxis"/>
    <property type="evidence" value="ECO:0007669"/>
    <property type="project" value="UniProtKB-KW"/>
</dbReference>
<proteinExistence type="predicted"/>
<dbReference type="InterPro" id="IPR028976">
    <property type="entry name" value="CheC-like_sf"/>
</dbReference>
<dbReference type="Gene3D" id="3.40.1550.10">
    <property type="entry name" value="CheC-like"/>
    <property type="match status" value="1"/>
</dbReference>
<dbReference type="InterPro" id="IPR028051">
    <property type="entry name" value="CheX-like_dom"/>
</dbReference>
<evidence type="ECO:0000259" key="2">
    <source>
        <dbReference type="Pfam" id="PF13690"/>
    </source>
</evidence>
<keyword evidence="1" id="KW-0145">Chemotaxis</keyword>
<dbReference type="STRING" id="37625.SAMN05660420_02660"/>
<dbReference type="CDD" id="cd17906">
    <property type="entry name" value="CheX"/>
    <property type="match status" value="1"/>
</dbReference>
<sequence>MKYAQDIANATQEIFSSMIMLDVVPGEPFQRDGTKLLNGISGIIGLAGEVKGLLSIHLPNKASLDITTAFLGMDVEEVDEDVCDAVGELANMLGGSIKTILDPSGSKVQISMPSAIHGEEYAVDCLTDSESVAVPFTFNDQTFTVELQIGPKSL</sequence>
<feature type="domain" description="Chemotaxis phosphatase CheX-like" evidence="2">
    <location>
        <begin position="40"/>
        <end position="137"/>
    </location>
</feature>
<accession>A0A1H4CPX3</accession>
<gene>
    <name evidence="3" type="ORF">SAMN05660420_02660</name>
</gene>
<dbReference type="PANTHER" id="PTHR39452">
    <property type="entry name" value="CHEY-P PHOSPHATASE CHEX"/>
    <property type="match status" value="1"/>
</dbReference>
<dbReference type="EMBL" id="FNQN01000008">
    <property type="protein sequence ID" value="SEA62420.1"/>
    <property type="molecule type" value="Genomic_DNA"/>
</dbReference>
<dbReference type="AlphaFoldDB" id="A0A1H4CPX3"/>
<dbReference type="RefSeq" id="WP_092349521.1">
    <property type="nucleotide sequence ID" value="NZ_FNQN01000008.1"/>
</dbReference>
<organism evidence="3 4">
    <name type="scientific">Desulfuromusa kysingii</name>
    <dbReference type="NCBI Taxonomy" id="37625"/>
    <lineage>
        <taxon>Bacteria</taxon>
        <taxon>Pseudomonadati</taxon>
        <taxon>Thermodesulfobacteriota</taxon>
        <taxon>Desulfuromonadia</taxon>
        <taxon>Desulfuromonadales</taxon>
        <taxon>Geopsychrobacteraceae</taxon>
        <taxon>Desulfuromusa</taxon>
    </lineage>
</organism>
<name>A0A1H4CPX3_9BACT</name>
<evidence type="ECO:0000313" key="4">
    <source>
        <dbReference type="Proteomes" id="UP000199409"/>
    </source>
</evidence>
<protein>
    <submittedName>
        <fullName evidence="3">Chemotaxis protein CheX</fullName>
    </submittedName>
</protein>
<evidence type="ECO:0000313" key="3">
    <source>
        <dbReference type="EMBL" id="SEA62420.1"/>
    </source>
</evidence>
<reference evidence="3 4" key="1">
    <citation type="submission" date="2016-10" db="EMBL/GenBank/DDBJ databases">
        <authorList>
            <person name="de Groot N.N."/>
        </authorList>
    </citation>
    <scope>NUCLEOTIDE SEQUENCE [LARGE SCALE GENOMIC DNA]</scope>
    <source>
        <strain evidence="3 4">DSM 7343</strain>
    </source>
</reference>
<evidence type="ECO:0000256" key="1">
    <source>
        <dbReference type="ARBA" id="ARBA00022500"/>
    </source>
</evidence>
<dbReference type="PANTHER" id="PTHR39452:SF1">
    <property type="entry name" value="CHEY-P PHOSPHATASE CHEX"/>
    <property type="match status" value="1"/>
</dbReference>
<dbReference type="Proteomes" id="UP000199409">
    <property type="component" value="Unassembled WGS sequence"/>
</dbReference>
<dbReference type="OrthoDB" id="9790435at2"/>
<dbReference type="InterPro" id="IPR038756">
    <property type="entry name" value="CheX-like"/>
</dbReference>
<dbReference type="SUPFAM" id="SSF103039">
    <property type="entry name" value="CheC-like"/>
    <property type="match status" value="1"/>
</dbReference>
<keyword evidence="4" id="KW-1185">Reference proteome</keyword>
<dbReference type="Pfam" id="PF13690">
    <property type="entry name" value="CheX"/>
    <property type="match status" value="1"/>
</dbReference>